<evidence type="ECO:0000256" key="1">
    <source>
        <dbReference type="ARBA" id="ARBA00009437"/>
    </source>
</evidence>
<name>A0A1C3EG99_9GAMM</name>
<keyword evidence="2" id="KW-0805">Transcription regulation</keyword>
<accession>A0A1C3EG99</accession>
<dbReference type="InterPro" id="IPR005119">
    <property type="entry name" value="LysR_subst-bd"/>
</dbReference>
<dbReference type="EMBL" id="LYBM01000025">
    <property type="protein sequence ID" value="ODA32255.1"/>
    <property type="molecule type" value="Genomic_DNA"/>
</dbReference>
<dbReference type="GO" id="GO:0003700">
    <property type="term" value="F:DNA-binding transcription factor activity"/>
    <property type="evidence" value="ECO:0007669"/>
    <property type="project" value="InterPro"/>
</dbReference>
<dbReference type="STRING" id="1080227.A8L45_13770"/>
<dbReference type="SUPFAM" id="SSF53850">
    <property type="entry name" value="Periplasmic binding protein-like II"/>
    <property type="match status" value="1"/>
</dbReference>
<evidence type="ECO:0000256" key="4">
    <source>
        <dbReference type="ARBA" id="ARBA00023163"/>
    </source>
</evidence>
<evidence type="ECO:0000313" key="6">
    <source>
        <dbReference type="EMBL" id="ODA32255.1"/>
    </source>
</evidence>
<dbReference type="Proteomes" id="UP000094936">
    <property type="component" value="Unassembled WGS sequence"/>
</dbReference>
<keyword evidence="4" id="KW-0804">Transcription</keyword>
<evidence type="ECO:0000259" key="5">
    <source>
        <dbReference type="PROSITE" id="PS50931"/>
    </source>
</evidence>
<dbReference type="PANTHER" id="PTHR30579">
    <property type="entry name" value="TRANSCRIPTIONAL REGULATOR"/>
    <property type="match status" value="1"/>
</dbReference>
<comment type="similarity">
    <text evidence="1">Belongs to the LysR transcriptional regulatory family.</text>
</comment>
<organism evidence="6 7">
    <name type="scientific">Veronia pacifica</name>
    <dbReference type="NCBI Taxonomy" id="1080227"/>
    <lineage>
        <taxon>Bacteria</taxon>
        <taxon>Pseudomonadati</taxon>
        <taxon>Pseudomonadota</taxon>
        <taxon>Gammaproteobacteria</taxon>
        <taxon>Vibrionales</taxon>
        <taxon>Vibrionaceae</taxon>
        <taxon>Veronia</taxon>
    </lineage>
</organism>
<protein>
    <submittedName>
        <fullName evidence="6">LysR family transcriptional regulator</fullName>
    </submittedName>
</protein>
<dbReference type="GO" id="GO:0003677">
    <property type="term" value="F:DNA binding"/>
    <property type="evidence" value="ECO:0007669"/>
    <property type="project" value="UniProtKB-KW"/>
</dbReference>
<dbReference type="InterPro" id="IPR036388">
    <property type="entry name" value="WH-like_DNA-bd_sf"/>
</dbReference>
<dbReference type="Pfam" id="PF03466">
    <property type="entry name" value="LysR_substrate"/>
    <property type="match status" value="1"/>
</dbReference>
<gene>
    <name evidence="6" type="ORF">A8L45_13770</name>
</gene>
<dbReference type="InterPro" id="IPR000847">
    <property type="entry name" value="LysR_HTH_N"/>
</dbReference>
<dbReference type="OrthoDB" id="5723059at2"/>
<dbReference type="InterPro" id="IPR050176">
    <property type="entry name" value="LTTR"/>
</dbReference>
<dbReference type="FunFam" id="1.10.10.10:FF:000001">
    <property type="entry name" value="LysR family transcriptional regulator"/>
    <property type="match status" value="1"/>
</dbReference>
<dbReference type="InterPro" id="IPR036390">
    <property type="entry name" value="WH_DNA-bd_sf"/>
</dbReference>
<dbReference type="RefSeq" id="WP_068903235.1">
    <property type="nucleotide sequence ID" value="NZ_JBHUIF010000016.1"/>
</dbReference>
<dbReference type="Gene3D" id="1.10.10.10">
    <property type="entry name" value="Winged helix-like DNA-binding domain superfamily/Winged helix DNA-binding domain"/>
    <property type="match status" value="1"/>
</dbReference>
<dbReference type="PANTHER" id="PTHR30579:SF7">
    <property type="entry name" value="HTH-TYPE TRANSCRIPTIONAL REGULATOR LRHA-RELATED"/>
    <property type="match status" value="1"/>
</dbReference>
<evidence type="ECO:0000313" key="7">
    <source>
        <dbReference type="Proteomes" id="UP000094936"/>
    </source>
</evidence>
<reference evidence="6 7" key="1">
    <citation type="submission" date="2016-05" db="EMBL/GenBank/DDBJ databases">
        <title>Genomic Taxonomy of the Vibrionaceae.</title>
        <authorList>
            <person name="Gomez-Gil B."/>
            <person name="Enciso-Ibarra J."/>
        </authorList>
    </citation>
    <scope>NUCLEOTIDE SEQUENCE [LARGE SCALE GENOMIC DNA]</scope>
    <source>
        <strain evidence="6 7">CAIM 1920</strain>
    </source>
</reference>
<dbReference type="Pfam" id="PF00126">
    <property type="entry name" value="HTH_1"/>
    <property type="match status" value="1"/>
</dbReference>
<dbReference type="SUPFAM" id="SSF46785">
    <property type="entry name" value="Winged helix' DNA-binding domain"/>
    <property type="match status" value="1"/>
</dbReference>
<feature type="domain" description="HTH lysR-type" evidence="5">
    <location>
        <begin position="4"/>
        <end position="61"/>
    </location>
</feature>
<proteinExistence type="inferred from homology"/>
<keyword evidence="7" id="KW-1185">Reference proteome</keyword>
<dbReference type="AlphaFoldDB" id="A0A1C3EG99"/>
<comment type="caution">
    <text evidence="6">The sequence shown here is derived from an EMBL/GenBank/DDBJ whole genome shotgun (WGS) entry which is preliminary data.</text>
</comment>
<dbReference type="Gene3D" id="3.40.190.10">
    <property type="entry name" value="Periplasmic binding protein-like II"/>
    <property type="match status" value="2"/>
</dbReference>
<sequence>MKNLDIDQLRSLVAIADCGNFSGAADRVHRTQSAVSQQMKKLELTTGTSLFEKQGRNHTLTSHGVHLVSYARQILGLNDQAMAYFTSPDMNGKVRLGVCDDYVRLVFNQILRGFSDKHPNIQLSVTSAASSRLHRMVSAGKLDIALINILQEETLPVEPLFQENLVWVKSKTLEWPVNKPMPLAIESQCRWGKMAISLLQARGISFQLTITAADFHGLTAAISSGLAVGLISSCTMTDEMEIIDLCTGTREQIVQTGIIRRPGIISPPINALAEHILQWNESLKRLGTPICE</sequence>
<dbReference type="PROSITE" id="PS50931">
    <property type="entry name" value="HTH_LYSR"/>
    <property type="match status" value="1"/>
</dbReference>
<dbReference type="PRINTS" id="PR00039">
    <property type="entry name" value="HTHLYSR"/>
</dbReference>
<evidence type="ECO:0000256" key="2">
    <source>
        <dbReference type="ARBA" id="ARBA00023015"/>
    </source>
</evidence>
<keyword evidence="3" id="KW-0238">DNA-binding</keyword>
<evidence type="ECO:0000256" key="3">
    <source>
        <dbReference type="ARBA" id="ARBA00023125"/>
    </source>
</evidence>